<reference evidence="2 3" key="1">
    <citation type="journal article" date="2013" name="J. Bacteriol.">
        <title>Complete Genome Sequence of the Frog Pathogen Mycobacterium ulcerans Ecovar Liflandii.</title>
        <authorList>
            <person name="Tobias N.J."/>
            <person name="Doig K.D."/>
            <person name="Medema M.H."/>
            <person name="Chen H."/>
            <person name="Haring V."/>
            <person name="Moore R."/>
            <person name="Seemann T."/>
            <person name="Stinear T.P."/>
        </authorList>
    </citation>
    <scope>NUCLEOTIDE SEQUENCE [LARGE SCALE GENOMIC DNA]</scope>
    <source>
        <strain evidence="2 3">128FXT</strain>
    </source>
</reference>
<keyword evidence="3" id="KW-1185">Reference proteome</keyword>
<feature type="region of interest" description="Disordered" evidence="1">
    <location>
        <begin position="140"/>
        <end position="172"/>
    </location>
</feature>
<proteinExistence type="predicted"/>
<evidence type="ECO:0000313" key="2">
    <source>
        <dbReference type="EMBL" id="AGC64658.1"/>
    </source>
</evidence>
<protein>
    <submittedName>
        <fullName evidence="2">Uncharacterized protein</fullName>
    </submittedName>
</protein>
<dbReference type="AlphaFoldDB" id="L7VDW4"/>
<dbReference type="HOGENOM" id="CLU_1137058_0_0_11"/>
<accession>L7VDW4</accession>
<dbReference type="KEGG" id="mli:MULP_05219"/>
<evidence type="ECO:0000256" key="1">
    <source>
        <dbReference type="SAM" id="MobiDB-lite"/>
    </source>
</evidence>
<organism evidence="2 3">
    <name type="scientific">Mycobacterium liflandii (strain 128FXT)</name>
    <dbReference type="NCBI Taxonomy" id="459424"/>
    <lineage>
        <taxon>Bacteria</taxon>
        <taxon>Bacillati</taxon>
        <taxon>Actinomycetota</taxon>
        <taxon>Actinomycetes</taxon>
        <taxon>Mycobacteriales</taxon>
        <taxon>Mycobacteriaceae</taxon>
        <taxon>Mycobacterium</taxon>
        <taxon>Mycobacterium ulcerans group</taxon>
    </lineage>
</organism>
<gene>
    <name evidence="2" type="ordered locus">MULP_05219</name>
</gene>
<feature type="compositionally biased region" description="Basic and acidic residues" evidence="1">
    <location>
        <begin position="54"/>
        <end position="64"/>
    </location>
</feature>
<feature type="region of interest" description="Disordered" evidence="1">
    <location>
        <begin position="108"/>
        <end position="128"/>
    </location>
</feature>
<dbReference type="Proteomes" id="UP000011157">
    <property type="component" value="Chromosome"/>
</dbReference>
<name>L7VDW4_MYCL1</name>
<feature type="region of interest" description="Disordered" evidence="1">
    <location>
        <begin position="49"/>
        <end position="84"/>
    </location>
</feature>
<dbReference type="EMBL" id="CP003899">
    <property type="protein sequence ID" value="AGC64658.1"/>
    <property type="molecule type" value="Genomic_DNA"/>
</dbReference>
<evidence type="ECO:0000313" key="3">
    <source>
        <dbReference type="Proteomes" id="UP000011157"/>
    </source>
</evidence>
<sequence length="244" mass="26141">MGDRDGLGISCRSRCELVERDVVLAGRLLGGRKFGPALTYLDDAVSRRTQGLGRSKERLPDDHPAGVQQRQRAQRTGVPPGQIGLRGRLLQHRHRGAQPPDALYDGSDILGPGGQHGHPAAAGDSLRRQPARNPHRRLMNVAPAGKPQSTRGAEVQTPRGIASGRCDGVGKPTHIPAASHLDGLAPERLSRFPKIARERALSIEFLDTKLLTSASNLTLSDHLSRAPSTAAAMTSTARSIWAVE</sequence>